<dbReference type="PANTHER" id="PTHR13627">
    <property type="entry name" value="FUKUTIN RELATED PROTEIN"/>
    <property type="match status" value="1"/>
</dbReference>
<dbReference type="Pfam" id="PF04991">
    <property type="entry name" value="LicD"/>
    <property type="match status" value="1"/>
</dbReference>
<dbReference type="RefSeq" id="XP_017769375.1">
    <property type="nucleotide sequence ID" value="XM_017913886.1"/>
</dbReference>
<dbReference type="GeneID" id="108557389"/>
<evidence type="ECO:0000313" key="5">
    <source>
        <dbReference type="RefSeq" id="XP_017769375.1"/>
    </source>
</evidence>
<keyword evidence="1" id="KW-1133">Transmembrane helix</keyword>
<evidence type="ECO:0000259" key="2">
    <source>
        <dbReference type="Pfam" id="PF04991"/>
    </source>
</evidence>
<keyword evidence="1" id="KW-0472">Membrane</keyword>
<dbReference type="Pfam" id="PF22921">
    <property type="entry name" value="FKRP_N"/>
    <property type="match status" value="1"/>
</dbReference>
<evidence type="ECO:0000313" key="4">
    <source>
        <dbReference type="Proteomes" id="UP000695000"/>
    </source>
</evidence>
<dbReference type="InterPro" id="IPR055105">
    <property type="entry name" value="FKRP_N"/>
</dbReference>
<accession>A0ABM1M475</accession>
<sequence length="500" mass="57906">MRCSLTKNVGFFIVFLNVVLVYYTWKTFNSYEPLKSKLFETKAVKSIISKSSINHVSKSTTVVIRDFELHENDVSATVQSFIKVFPNIQIIILSRGLPYPPLQFHGNETVRNVKVINLAAKFDVPYQSNPLSLIKTNYVLFVPDSSRILHRQYIQTMINHLNSGEKMVAVGYSQSKNLTCLQANLTLREWSLKFKTVKDDCDFVQGKHAMMIDLGTLNKLNDPFLLPSPHSIYLQTTYFKLKVKILYGIQFQDGKPLFHSHHSQKLKIKSDQDKFKKLYQRFNVKRVRKENGMVENYGCNRDTARCFGSIINYTPSYIYENKTMPPCCLANLRRTAQHVFNTLHESGIRHWLEIGSLIGAMRTGDVIPWDFDVDIGFNRDDLARCTWLKRASSKPIVDAKGFLWERATEGNFYRVHFSKANRVHVNLLPFYARNGSMLKDAWFTSMGMDFPEHFLHPMSSIEFLGRQVPSPNNIRDFLELKFGRGIVENAHYPDFKFKFT</sequence>
<gene>
    <name evidence="5" type="primary">LOC108557389</name>
</gene>
<evidence type="ECO:0000259" key="3">
    <source>
        <dbReference type="Pfam" id="PF22921"/>
    </source>
</evidence>
<keyword evidence="1" id="KW-0812">Transmembrane</keyword>
<dbReference type="Proteomes" id="UP000695000">
    <property type="component" value="Unplaced"/>
</dbReference>
<proteinExistence type="predicted"/>
<name>A0ABM1M475_NICVS</name>
<keyword evidence="4" id="KW-1185">Reference proteome</keyword>
<reference evidence="5" key="1">
    <citation type="submission" date="2025-08" db="UniProtKB">
        <authorList>
            <consortium name="RefSeq"/>
        </authorList>
    </citation>
    <scope>IDENTIFICATION</scope>
    <source>
        <tissue evidence="5">Whole Larva</tissue>
    </source>
</reference>
<dbReference type="InterPro" id="IPR052613">
    <property type="entry name" value="LicD_transferase"/>
</dbReference>
<organism evidence="4 5">
    <name type="scientific">Nicrophorus vespilloides</name>
    <name type="common">Boreal carrion beetle</name>
    <dbReference type="NCBI Taxonomy" id="110193"/>
    <lineage>
        <taxon>Eukaryota</taxon>
        <taxon>Metazoa</taxon>
        <taxon>Ecdysozoa</taxon>
        <taxon>Arthropoda</taxon>
        <taxon>Hexapoda</taxon>
        <taxon>Insecta</taxon>
        <taxon>Pterygota</taxon>
        <taxon>Neoptera</taxon>
        <taxon>Endopterygota</taxon>
        <taxon>Coleoptera</taxon>
        <taxon>Polyphaga</taxon>
        <taxon>Staphyliniformia</taxon>
        <taxon>Silphidae</taxon>
        <taxon>Nicrophorinae</taxon>
        <taxon>Nicrophorus</taxon>
    </lineage>
</organism>
<feature type="transmembrane region" description="Helical" evidence="1">
    <location>
        <begin position="9"/>
        <end position="25"/>
    </location>
</feature>
<protein>
    <submittedName>
        <fullName evidence="5">Fukutin-related protein</fullName>
    </submittedName>
</protein>
<dbReference type="PANTHER" id="PTHR13627:SF31">
    <property type="entry name" value="RIBITOL 5-PHOSPHATE TRANSFERASE FKRP"/>
    <property type="match status" value="1"/>
</dbReference>
<dbReference type="InterPro" id="IPR007074">
    <property type="entry name" value="LicD/FKTN/FKRP_NTP_transf"/>
</dbReference>
<evidence type="ECO:0000256" key="1">
    <source>
        <dbReference type="SAM" id="Phobius"/>
    </source>
</evidence>
<feature type="domain" description="LicD/FKTN/FKRP nucleotidyltransferase" evidence="2">
    <location>
        <begin position="345"/>
        <end position="384"/>
    </location>
</feature>
<feature type="domain" description="FKRP stem" evidence="3">
    <location>
        <begin position="52"/>
        <end position="288"/>
    </location>
</feature>